<dbReference type="AlphaFoldDB" id="A0A1M5AQG3"/>
<dbReference type="RefSeq" id="WP_143148935.1">
    <property type="nucleotide sequence ID" value="NZ_FQUK01000060.1"/>
</dbReference>
<dbReference type="Pfam" id="PF01385">
    <property type="entry name" value="OrfB_IS605"/>
    <property type="match status" value="1"/>
</dbReference>
<evidence type="ECO:0000256" key="4">
    <source>
        <dbReference type="ARBA" id="ARBA00022723"/>
    </source>
</evidence>
<feature type="domain" description="Cas12f1-like TNB" evidence="9">
    <location>
        <begin position="306"/>
        <end position="372"/>
    </location>
</feature>
<dbReference type="GO" id="GO:0046872">
    <property type="term" value="F:metal ion binding"/>
    <property type="evidence" value="ECO:0007669"/>
    <property type="project" value="UniProtKB-KW"/>
</dbReference>
<comment type="similarity">
    <text evidence="1">In the C-terminal section; belongs to the transposase 35 family.</text>
</comment>
<keyword evidence="4" id="KW-0479">Metal-binding</keyword>
<evidence type="ECO:0000256" key="7">
    <source>
        <dbReference type="ARBA" id="ARBA00023172"/>
    </source>
</evidence>
<dbReference type="GO" id="GO:0003677">
    <property type="term" value="F:DNA binding"/>
    <property type="evidence" value="ECO:0007669"/>
    <property type="project" value="UniProtKB-KW"/>
</dbReference>
<dbReference type="PANTHER" id="PTHR30405:SF25">
    <property type="entry name" value="RNA-GUIDED DNA ENDONUCLEASE INSQ-RELATED"/>
    <property type="match status" value="1"/>
</dbReference>
<dbReference type="PANTHER" id="PTHR30405">
    <property type="entry name" value="TRANSPOSASE"/>
    <property type="match status" value="1"/>
</dbReference>
<dbReference type="EMBL" id="FQUK01000060">
    <property type="protein sequence ID" value="SHF32479.1"/>
    <property type="molecule type" value="Genomic_DNA"/>
</dbReference>
<evidence type="ECO:0000259" key="10">
    <source>
        <dbReference type="Pfam" id="PF12323"/>
    </source>
</evidence>
<evidence type="ECO:0000313" key="11">
    <source>
        <dbReference type="EMBL" id="SHF32479.1"/>
    </source>
</evidence>
<dbReference type="InterPro" id="IPR051399">
    <property type="entry name" value="RNA-guided_DNA_endo/Transpos"/>
</dbReference>
<accession>A0A1M5AQG3</accession>
<dbReference type="InterPro" id="IPR001959">
    <property type="entry name" value="Transposase"/>
</dbReference>
<organism evidence="11 12">
    <name type="scientific">Thermomonas hydrothermalis</name>
    <dbReference type="NCBI Taxonomy" id="213588"/>
    <lineage>
        <taxon>Bacteria</taxon>
        <taxon>Pseudomonadati</taxon>
        <taxon>Pseudomonadota</taxon>
        <taxon>Gammaproteobacteria</taxon>
        <taxon>Lysobacterales</taxon>
        <taxon>Lysobacteraceae</taxon>
        <taxon>Thermomonas</taxon>
    </lineage>
</organism>
<dbReference type="GO" id="GO:0006310">
    <property type="term" value="P:DNA recombination"/>
    <property type="evidence" value="ECO:0007669"/>
    <property type="project" value="UniProtKB-KW"/>
</dbReference>
<evidence type="ECO:0000256" key="5">
    <source>
        <dbReference type="ARBA" id="ARBA00022833"/>
    </source>
</evidence>
<evidence type="ECO:0000256" key="6">
    <source>
        <dbReference type="ARBA" id="ARBA00023125"/>
    </source>
</evidence>
<dbReference type="Proteomes" id="UP000242857">
    <property type="component" value="Unassembled WGS sequence"/>
</dbReference>
<keyword evidence="3" id="KW-0815">Transposition</keyword>
<keyword evidence="12" id="KW-1185">Reference proteome</keyword>
<evidence type="ECO:0000256" key="3">
    <source>
        <dbReference type="ARBA" id="ARBA00022578"/>
    </source>
</evidence>
<evidence type="ECO:0000256" key="2">
    <source>
        <dbReference type="ARBA" id="ARBA00011044"/>
    </source>
</evidence>
<evidence type="ECO:0000256" key="1">
    <source>
        <dbReference type="ARBA" id="ARBA00008761"/>
    </source>
</evidence>
<reference evidence="12" key="1">
    <citation type="submission" date="2016-11" db="EMBL/GenBank/DDBJ databases">
        <authorList>
            <person name="Varghese N."/>
            <person name="Submissions S."/>
        </authorList>
    </citation>
    <scope>NUCLEOTIDE SEQUENCE [LARGE SCALE GENOMIC DNA]</scope>
    <source>
        <strain evidence="12">DSM 14834</strain>
    </source>
</reference>
<dbReference type="InterPro" id="IPR021027">
    <property type="entry name" value="Transposase_put_HTH"/>
</dbReference>
<sequence length="437" mass="49623">MQRLQAFKYELMPTGEQQRQMRRFAGSCRFVFNRALALQKERYERGEKKLGYAGLCKLLTEWRNGPETPWLADAPVHPLQQTLKDLERAYANFFAKRADFPRFKKKGQHDSFRYPDPKQIKLDQANSRIFLPKLGWVRYRNSREVLGTVRNVTVSQSCGRWFVSIQTEREVEQPVPQATTAVGIDMGVIRFATLSDGTFYVPLNSFKRHEDRLRRAQQAMSRKTKFSNNWKKAKARVQKIHARIGNARRDFLHKATTTISQNHAMVCIEDLQVRNMSRSAAGTTEQPGKHVRAKSGLNKAILDQGWFEFRRQLDYKLAWAGGHLIVVPPQNTSRTCPACGHVSADNRQTQARFLCVECGFGENADLVGAINILSRGMQLLRDEGQDTPHACGGMEALASVSPDGLWIEPHRRSEAGTHRSDSFRLDAGVSAVGIPRL</sequence>
<dbReference type="GO" id="GO:0032196">
    <property type="term" value="P:transposition"/>
    <property type="evidence" value="ECO:0007669"/>
    <property type="project" value="UniProtKB-KW"/>
</dbReference>
<feature type="domain" description="Probable transposase IS891/IS1136/IS1341" evidence="8">
    <location>
        <begin position="164"/>
        <end position="279"/>
    </location>
</feature>
<dbReference type="InterPro" id="IPR010095">
    <property type="entry name" value="Cas12f1-like_TNB"/>
</dbReference>
<comment type="similarity">
    <text evidence="2">In the N-terminal section; belongs to the transposase 2 family.</text>
</comment>
<dbReference type="Pfam" id="PF12323">
    <property type="entry name" value="HTH_OrfB_IS605"/>
    <property type="match status" value="1"/>
</dbReference>
<name>A0A1M5AQG3_9GAMM</name>
<keyword evidence="5" id="KW-0862">Zinc</keyword>
<feature type="domain" description="Transposase putative helix-turn-helix" evidence="10">
    <location>
        <begin position="1"/>
        <end position="48"/>
    </location>
</feature>
<gene>
    <name evidence="11" type="ORF">SAMN02745204_02268</name>
</gene>
<protein>
    <submittedName>
        <fullName evidence="11">Putative transposase</fullName>
    </submittedName>
</protein>
<keyword evidence="6" id="KW-0238">DNA-binding</keyword>
<dbReference type="STRING" id="213588.SAMN02745204_02268"/>
<proteinExistence type="inferred from homology"/>
<evidence type="ECO:0000259" key="8">
    <source>
        <dbReference type="Pfam" id="PF01385"/>
    </source>
</evidence>
<evidence type="ECO:0000259" key="9">
    <source>
        <dbReference type="Pfam" id="PF07282"/>
    </source>
</evidence>
<dbReference type="NCBIfam" id="NF040570">
    <property type="entry name" value="guided_TnpB"/>
    <property type="match status" value="1"/>
</dbReference>
<dbReference type="OrthoDB" id="5560528at2"/>
<dbReference type="Pfam" id="PF07282">
    <property type="entry name" value="Cas12f1-like_TNB"/>
    <property type="match status" value="1"/>
</dbReference>
<evidence type="ECO:0000313" key="12">
    <source>
        <dbReference type="Proteomes" id="UP000242857"/>
    </source>
</evidence>
<keyword evidence="7" id="KW-0233">DNA recombination</keyword>